<accession>A0A7G1HWL8</accession>
<dbReference type="InterPro" id="IPR017896">
    <property type="entry name" value="4Fe4S_Fe-S-bd"/>
</dbReference>
<dbReference type="InterPro" id="IPR050157">
    <property type="entry name" value="PSI_iron-sulfur_center"/>
</dbReference>
<keyword evidence="1" id="KW-0004">4Fe-4S</keyword>
<evidence type="ECO:0000256" key="1">
    <source>
        <dbReference type="ARBA" id="ARBA00022485"/>
    </source>
</evidence>
<evidence type="ECO:0000256" key="2">
    <source>
        <dbReference type="ARBA" id="ARBA00022723"/>
    </source>
</evidence>
<organism evidence="6 7">
    <name type="scientific">Coprobacter secundus subsp. similis</name>
    <dbReference type="NCBI Taxonomy" id="2751153"/>
    <lineage>
        <taxon>Bacteria</taxon>
        <taxon>Pseudomonadati</taxon>
        <taxon>Bacteroidota</taxon>
        <taxon>Bacteroidia</taxon>
        <taxon>Bacteroidales</taxon>
        <taxon>Barnesiellaceae</taxon>
        <taxon>Coprobacter</taxon>
    </lineage>
</organism>
<dbReference type="PROSITE" id="PS51379">
    <property type="entry name" value="4FE4S_FER_2"/>
    <property type="match status" value="2"/>
</dbReference>
<sequence>MESSKVYFTDLHTTPRRNLLDKMELVVRKAGIANINFDHQFAAIKIHFGEPGNLAYIRPNYAARMASLLRELGAKPFLTDCNTLYSGGRSNAVDHLQSAMENGFNPISAQCQVIIADGLKGTDYSEIEIGQEYCKTAKIGAAIADADVIVTMNHFKGHEQTGFGGALKNLGMGCASVGGKLELHSASAPVVDKDNCRGCNICVKHCAHDAIHLNSNHIAEIDYNKCVGCGQCVALCQYDAVVLGEGDTSERLNCKIAEYTLAVLKDKPNFHVSFIMNVSPECDCWNHNDAAIVPDLGIAASFDPVALDAACADMVMNAPAIQGCKLFEEHQHEHLEGVDKFKLMHPDTNWQAGLEHAEKIGLGTRDYELIRI</sequence>
<dbReference type="Gene3D" id="3.30.70.20">
    <property type="match status" value="1"/>
</dbReference>
<keyword evidence="3" id="KW-0408">Iron</keyword>
<evidence type="ECO:0000256" key="3">
    <source>
        <dbReference type="ARBA" id="ARBA00023004"/>
    </source>
</evidence>
<reference evidence="7" key="1">
    <citation type="submission" date="2020-07" db="EMBL/GenBank/DDBJ databases">
        <title>Complete genome sequencing of Coprobacter sp. strain 2CBH44.</title>
        <authorList>
            <person name="Sakamoto M."/>
            <person name="Murakami T."/>
            <person name="Mori H."/>
        </authorList>
    </citation>
    <scope>NUCLEOTIDE SEQUENCE [LARGE SCALE GENOMIC DNA]</scope>
    <source>
        <strain evidence="7">2CBH44</strain>
    </source>
</reference>
<dbReference type="EMBL" id="AP023322">
    <property type="protein sequence ID" value="BCI63423.1"/>
    <property type="molecule type" value="Genomic_DNA"/>
</dbReference>
<keyword evidence="2" id="KW-0479">Metal-binding</keyword>
<evidence type="ECO:0000259" key="5">
    <source>
        <dbReference type="PROSITE" id="PS51379"/>
    </source>
</evidence>
<dbReference type="PANTHER" id="PTHR24960">
    <property type="entry name" value="PHOTOSYSTEM I IRON-SULFUR CENTER-RELATED"/>
    <property type="match status" value="1"/>
</dbReference>
<gene>
    <name evidence="6" type="ORF">Cop2CBH44_17760</name>
</gene>
<protein>
    <submittedName>
        <fullName evidence="6">4Fe-4S ferredoxin</fullName>
    </submittedName>
</protein>
<evidence type="ECO:0000313" key="7">
    <source>
        <dbReference type="Proteomes" id="UP000594042"/>
    </source>
</evidence>
<keyword evidence="7" id="KW-1185">Reference proteome</keyword>
<dbReference type="KEGG" id="copr:Cop2CBH44_17760"/>
<evidence type="ECO:0000313" key="6">
    <source>
        <dbReference type="EMBL" id="BCI63423.1"/>
    </source>
</evidence>
<dbReference type="InterPro" id="IPR007160">
    <property type="entry name" value="DUF362"/>
</dbReference>
<dbReference type="Pfam" id="PF12838">
    <property type="entry name" value="Fer4_7"/>
    <property type="match status" value="1"/>
</dbReference>
<feature type="domain" description="4Fe-4S ferredoxin-type" evidence="5">
    <location>
        <begin position="217"/>
        <end position="246"/>
    </location>
</feature>
<dbReference type="Proteomes" id="UP000594042">
    <property type="component" value="Chromosome"/>
</dbReference>
<evidence type="ECO:0000256" key="4">
    <source>
        <dbReference type="ARBA" id="ARBA00023014"/>
    </source>
</evidence>
<dbReference type="Pfam" id="PF04015">
    <property type="entry name" value="DUF362"/>
    <property type="match status" value="1"/>
</dbReference>
<dbReference type="AlphaFoldDB" id="A0A7G1HWL8"/>
<dbReference type="PANTHER" id="PTHR24960:SF83">
    <property type="entry name" value="4FE-4S FERREDOXIN-TYPE DOMAIN-CONTAINING PROTEIN"/>
    <property type="match status" value="1"/>
</dbReference>
<dbReference type="SUPFAM" id="SSF54862">
    <property type="entry name" value="4Fe-4S ferredoxins"/>
    <property type="match status" value="1"/>
</dbReference>
<feature type="domain" description="4Fe-4S ferredoxin-type" evidence="5">
    <location>
        <begin position="187"/>
        <end position="216"/>
    </location>
</feature>
<name>A0A7G1HWL8_9BACT</name>
<dbReference type="GO" id="GO:0046872">
    <property type="term" value="F:metal ion binding"/>
    <property type="evidence" value="ECO:0007669"/>
    <property type="project" value="UniProtKB-KW"/>
</dbReference>
<proteinExistence type="predicted"/>
<keyword evidence="4" id="KW-0411">Iron-sulfur</keyword>
<dbReference type="GO" id="GO:0051539">
    <property type="term" value="F:4 iron, 4 sulfur cluster binding"/>
    <property type="evidence" value="ECO:0007669"/>
    <property type="project" value="UniProtKB-KW"/>
</dbReference>
<dbReference type="RefSeq" id="WP_200754661.1">
    <property type="nucleotide sequence ID" value="NZ_AP023322.1"/>
</dbReference>